<dbReference type="Gramene" id="OMO73253">
    <property type="protein sequence ID" value="OMO73253"/>
    <property type="gene ID" value="CCACVL1_17367"/>
</dbReference>
<evidence type="ECO:0000313" key="5">
    <source>
        <dbReference type="Proteomes" id="UP000188268"/>
    </source>
</evidence>
<dbReference type="AlphaFoldDB" id="A0A1R3HSB0"/>
<name>A0A1R3HSB0_COCAP</name>
<accession>A0A1R3HSB0</accession>
<reference evidence="4 5" key="1">
    <citation type="submission" date="2013-09" db="EMBL/GenBank/DDBJ databases">
        <title>Corchorus capsularis genome sequencing.</title>
        <authorList>
            <person name="Alam M."/>
            <person name="Haque M.S."/>
            <person name="Islam M.S."/>
            <person name="Emdad E.M."/>
            <person name="Islam M.M."/>
            <person name="Ahmed B."/>
            <person name="Halim A."/>
            <person name="Hossen Q.M.M."/>
            <person name="Hossain M.Z."/>
            <person name="Ahmed R."/>
            <person name="Khan M.M."/>
            <person name="Islam R."/>
            <person name="Rashid M.M."/>
            <person name="Khan S.A."/>
            <person name="Rahman M.S."/>
            <person name="Alam M."/>
        </authorList>
    </citation>
    <scope>NUCLEOTIDE SEQUENCE [LARGE SCALE GENOMIC DNA]</scope>
    <source>
        <strain evidence="5">cv. CVL-1</strain>
        <tissue evidence="4">Whole seedling</tissue>
    </source>
</reference>
<organism evidence="4 5">
    <name type="scientific">Corchorus capsularis</name>
    <name type="common">Jute</name>
    <dbReference type="NCBI Taxonomy" id="210143"/>
    <lineage>
        <taxon>Eukaryota</taxon>
        <taxon>Viridiplantae</taxon>
        <taxon>Streptophyta</taxon>
        <taxon>Embryophyta</taxon>
        <taxon>Tracheophyta</taxon>
        <taxon>Spermatophyta</taxon>
        <taxon>Magnoliopsida</taxon>
        <taxon>eudicotyledons</taxon>
        <taxon>Gunneridae</taxon>
        <taxon>Pentapetalae</taxon>
        <taxon>rosids</taxon>
        <taxon>malvids</taxon>
        <taxon>Malvales</taxon>
        <taxon>Malvaceae</taxon>
        <taxon>Grewioideae</taxon>
        <taxon>Apeibeae</taxon>
        <taxon>Corchorus</taxon>
    </lineage>
</organism>
<dbReference type="PANTHER" id="PTHR33142">
    <property type="entry name" value="CYCLIN-DEPENDENT PROTEIN KINASE INHIBITOR SMR13"/>
    <property type="match status" value="1"/>
</dbReference>
<keyword evidence="1" id="KW-0649">Protein kinase inhibitor</keyword>
<evidence type="ECO:0000313" key="4">
    <source>
        <dbReference type="EMBL" id="OMO73253.1"/>
    </source>
</evidence>
<keyword evidence="5" id="KW-1185">Reference proteome</keyword>
<evidence type="ECO:0000256" key="2">
    <source>
        <dbReference type="ARBA" id="ARBA00023306"/>
    </source>
</evidence>
<feature type="region of interest" description="Disordered" evidence="3">
    <location>
        <begin position="54"/>
        <end position="73"/>
    </location>
</feature>
<feature type="compositionally biased region" description="Pro residues" evidence="3">
    <location>
        <begin position="134"/>
        <end position="143"/>
    </location>
</feature>
<gene>
    <name evidence="4" type="ORF">CCACVL1_17367</name>
</gene>
<dbReference type="InterPro" id="IPR040389">
    <property type="entry name" value="SMR"/>
</dbReference>
<dbReference type="GO" id="GO:0032875">
    <property type="term" value="P:regulation of DNA endoreduplication"/>
    <property type="evidence" value="ECO:0007669"/>
    <property type="project" value="InterPro"/>
</dbReference>
<dbReference type="GO" id="GO:0004860">
    <property type="term" value="F:protein kinase inhibitor activity"/>
    <property type="evidence" value="ECO:0007669"/>
    <property type="project" value="UniProtKB-KW"/>
</dbReference>
<dbReference type="EMBL" id="AWWV01011254">
    <property type="protein sequence ID" value="OMO73253.1"/>
    <property type="molecule type" value="Genomic_DNA"/>
</dbReference>
<keyword evidence="2" id="KW-0131">Cell cycle</keyword>
<feature type="compositionally biased region" description="Basic and acidic residues" evidence="3">
    <location>
        <begin position="113"/>
        <end position="130"/>
    </location>
</feature>
<evidence type="ECO:0000256" key="3">
    <source>
        <dbReference type="SAM" id="MobiDB-lite"/>
    </source>
</evidence>
<sequence>MVVISVNPKEYAQQTLSEIIAKLTMNKEGKECNVNAAVAPGIFEIESERFRTPTGRENRIPEPLTCPPAPRRGLKVASSLSTETLSDIFAKLRIDVKEQGKEWNVVSDSGFSETEKEENFRTPTGREYKIPEPLTCPPAPRRP</sequence>
<dbReference type="Proteomes" id="UP000188268">
    <property type="component" value="Unassembled WGS sequence"/>
</dbReference>
<protein>
    <submittedName>
        <fullName evidence="4">Uncharacterized protein</fullName>
    </submittedName>
</protein>
<feature type="region of interest" description="Disordered" evidence="3">
    <location>
        <begin position="107"/>
        <end position="143"/>
    </location>
</feature>
<proteinExistence type="predicted"/>
<dbReference type="OrthoDB" id="662905at2759"/>
<comment type="caution">
    <text evidence="4">The sequence shown here is derived from an EMBL/GenBank/DDBJ whole genome shotgun (WGS) entry which is preliminary data.</text>
</comment>
<evidence type="ECO:0000256" key="1">
    <source>
        <dbReference type="ARBA" id="ARBA00023013"/>
    </source>
</evidence>
<dbReference type="PANTHER" id="PTHR33142:SF40">
    <property type="entry name" value="CYCLIN-DEPENDENT PROTEIN KINASE INHIBITOR SMR6"/>
    <property type="match status" value="1"/>
</dbReference>